<sequence>MEETHFIGSESNQRESNAIMWSNQIQSLNPEEFMHLLSQLEDMWDINAVNNSMVSFQLGYKNFINPQDLNPETGLPVRFDVELVSGNHKRLKMQLGQMYHRAEVLKLLDIEDDEDMKISMRINRLIDQVDDAWQIIFRAARIHERINNPTYVPINPESDPSIFRCSTLDKVDELAPYQQAILACLQNLYETNVKRYKGYCCTQIKTEDGQDTRAWKQVETIQEYVYGVAQKETRYELWKNLSSRGSAYNDVIRHLTNCKDMQFPEIIKNRHVWSFKNGIFIGKEWSAQTGLYDSNFYTYESREFKNLDQTVVSCKYFDKEFVDYSHVENWYDIPTPFFQSVLEYQKFDTDVSKWMYVMGGRLCFNVNDMDAWQVIPFLKGIARSGKSTLITKVFRKFYNADDVRTLSNNVEKKFGLSSIYDAFMFIAPEVKGDLQLEQAEFQSIVSGEDVSIAVKHEKAKSFEWTTPGVLGGNEIPNWKDNSGSVLRRILTWNFGKQVKDADPTLENKLDTELPIILQKCIRAYLEYSQKYADRDIWNVVPEYFKTVQKQVATVASTLENFLQSTGVKYGNDLFCPQKEFVALFNSHCQANNLGKPRFTQDFYVGPFSQRDIEVREANLTYKGRVYPRQAFIFGIDIVNEDITFGNEY</sequence>
<dbReference type="InterPro" id="IPR014015">
    <property type="entry name" value="Helicase_SF3_DNA-vir"/>
</dbReference>
<name>A0A7S6NXY0_9PHYC</name>
<dbReference type="Pfam" id="PF19263">
    <property type="entry name" value="DUF5906"/>
    <property type="match status" value="1"/>
</dbReference>
<dbReference type="GO" id="GO:0005524">
    <property type="term" value="F:ATP binding"/>
    <property type="evidence" value="ECO:0007669"/>
    <property type="project" value="UniProtKB-KW"/>
</dbReference>
<evidence type="ECO:0000256" key="1">
    <source>
        <dbReference type="ARBA" id="ARBA00022741"/>
    </source>
</evidence>
<keyword evidence="1" id="KW-0547">Nucleotide-binding</keyword>
<keyword evidence="2" id="KW-0067">ATP-binding</keyword>
<dbReference type="InterPro" id="IPR027417">
    <property type="entry name" value="P-loop_NTPase"/>
</dbReference>
<protein>
    <recommendedName>
        <fullName evidence="3">SF3 helicase domain-containing protein</fullName>
    </recommendedName>
</protein>
<evidence type="ECO:0000313" key="4">
    <source>
        <dbReference type="EMBL" id="QOR60206.1"/>
    </source>
</evidence>
<reference evidence="4" key="1">
    <citation type="submission" date="2019-02" db="EMBL/GenBank/DDBJ databases">
        <authorList>
            <person name="Bachy C."/>
            <person name="Yung C.-M."/>
            <person name="Roux S."/>
            <person name="Sullivan M.B."/>
            <person name="Worden A.Z."/>
        </authorList>
    </citation>
    <scope>NUCLEOTIDE SEQUENCE</scope>
    <source>
        <strain evidence="4">BII-V1</strain>
    </source>
</reference>
<dbReference type="EMBL" id="MK522034">
    <property type="protein sequence ID" value="QOR60206.1"/>
    <property type="molecule type" value="Genomic_DNA"/>
</dbReference>
<evidence type="ECO:0000256" key="2">
    <source>
        <dbReference type="ARBA" id="ARBA00022840"/>
    </source>
</evidence>
<accession>A0A7S6NXY0</accession>
<dbReference type="InterPro" id="IPR014818">
    <property type="entry name" value="Phage/plasmid_primase_P4_C"/>
</dbReference>
<organism evidence="4">
    <name type="scientific">Bathycoccus sp. RCC716 virus 1</name>
    <dbReference type="NCBI Taxonomy" id="2530038"/>
    <lineage>
        <taxon>Viruses</taxon>
        <taxon>Varidnaviria</taxon>
        <taxon>Bamfordvirae</taxon>
        <taxon>Nucleocytoviricota</taxon>
        <taxon>Megaviricetes</taxon>
        <taxon>Algavirales</taxon>
        <taxon>Phycodnaviridae</taxon>
        <taxon>Prasinovirus</taxon>
    </lineage>
</organism>
<evidence type="ECO:0000259" key="3">
    <source>
        <dbReference type="PROSITE" id="PS51206"/>
    </source>
</evidence>
<dbReference type="Pfam" id="PF08706">
    <property type="entry name" value="D5_N"/>
    <property type="match status" value="1"/>
</dbReference>
<dbReference type="PROSITE" id="PS51206">
    <property type="entry name" value="SF3_HELICASE_1"/>
    <property type="match status" value="1"/>
</dbReference>
<dbReference type="InterPro" id="IPR045455">
    <property type="entry name" value="NrS-1_pol-like_helicase"/>
</dbReference>
<proteinExistence type="predicted"/>
<feature type="domain" description="SF3 helicase" evidence="3">
    <location>
        <begin position="333"/>
        <end position="507"/>
    </location>
</feature>
<dbReference type="Gene3D" id="3.40.50.300">
    <property type="entry name" value="P-loop containing nucleotide triphosphate hydrolases"/>
    <property type="match status" value="1"/>
</dbReference>
<dbReference type="SUPFAM" id="SSF52540">
    <property type="entry name" value="P-loop containing nucleoside triphosphate hydrolases"/>
    <property type="match status" value="1"/>
</dbReference>